<dbReference type="Gene3D" id="2.60.40.60">
    <property type="entry name" value="Cadherins"/>
    <property type="match status" value="1"/>
</dbReference>
<evidence type="ECO:0000256" key="11">
    <source>
        <dbReference type="PROSITE-ProRule" id="PRU00043"/>
    </source>
</evidence>
<dbReference type="AlphaFoldDB" id="A0A195CSA5"/>
<organism evidence="13 14">
    <name type="scientific">Cyphomyrmex costatus</name>
    <dbReference type="NCBI Taxonomy" id="456900"/>
    <lineage>
        <taxon>Eukaryota</taxon>
        <taxon>Metazoa</taxon>
        <taxon>Ecdysozoa</taxon>
        <taxon>Arthropoda</taxon>
        <taxon>Hexapoda</taxon>
        <taxon>Insecta</taxon>
        <taxon>Pterygota</taxon>
        <taxon>Neoptera</taxon>
        <taxon>Endopterygota</taxon>
        <taxon>Hymenoptera</taxon>
        <taxon>Apocrita</taxon>
        <taxon>Aculeata</taxon>
        <taxon>Formicoidea</taxon>
        <taxon>Formicidae</taxon>
        <taxon>Myrmicinae</taxon>
        <taxon>Cyphomyrmex</taxon>
    </lineage>
</organism>
<dbReference type="CDD" id="cd11304">
    <property type="entry name" value="Cadherin_repeat"/>
    <property type="match status" value="1"/>
</dbReference>
<dbReference type="FunFam" id="2.60.40.60:FF:000058">
    <property type="entry name" value="FAT atypical cadherin 3"/>
    <property type="match status" value="1"/>
</dbReference>
<dbReference type="PROSITE" id="PS50268">
    <property type="entry name" value="CADHERIN_2"/>
    <property type="match status" value="1"/>
</dbReference>
<evidence type="ECO:0000256" key="10">
    <source>
        <dbReference type="ARBA" id="ARBA00023157"/>
    </source>
</evidence>
<dbReference type="GO" id="GO:0007156">
    <property type="term" value="P:homophilic cell adhesion via plasma membrane adhesion molecules"/>
    <property type="evidence" value="ECO:0007669"/>
    <property type="project" value="InterPro"/>
</dbReference>
<dbReference type="InterPro" id="IPR002126">
    <property type="entry name" value="Cadherin-like_dom"/>
</dbReference>
<keyword evidence="9" id="KW-0472">Membrane</keyword>
<dbReference type="InterPro" id="IPR050971">
    <property type="entry name" value="Cadherin-domain_protein"/>
</dbReference>
<evidence type="ECO:0000313" key="14">
    <source>
        <dbReference type="Proteomes" id="UP000078542"/>
    </source>
</evidence>
<feature type="domain" description="Cadherin" evidence="12">
    <location>
        <begin position="48"/>
        <end position="157"/>
    </location>
</feature>
<dbReference type="PROSITE" id="PS00232">
    <property type="entry name" value="CADHERIN_1"/>
    <property type="match status" value="1"/>
</dbReference>
<dbReference type="Proteomes" id="UP000078542">
    <property type="component" value="Unassembled WGS sequence"/>
</dbReference>
<keyword evidence="14" id="KW-1185">Reference proteome</keyword>
<evidence type="ECO:0000256" key="6">
    <source>
        <dbReference type="ARBA" id="ARBA00022837"/>
    </source>
</evidence>
<evidence type="ECO:0000256" key="5">
    <source>
        <dbReference type="ARBA" id="ARBA00022737"/>
    </source>
</evidence>
<evidence type="ECO:0000256" key="1">
    <source>
        <dbReference type="ARBA" id="ARBA00004167"/>
    </source>
</evidence>
<keyword evidence="7" id="KW-0130">Cell adhesion</keyword>
<dbReference type="SMART" id="SM00112">
    <property type="entry name" value="CA"/>
    <property type="match status" value="1"/>
</dbReference>
<evidence type="ECO:0000256" key="4">
    <source>
        <dbReference type="ARBA" id="ARBA00022729"/>
    </source>
</evidence>
<accession>A0A195CSA5</accession>
<dbReference type="GO" id="GO:0005509">
    <property type="term" value="F:calcium ion binding"/>
    <property type="evidence" value="ECO:0007669"/>
    <property type="project" value="UniProtKB-UniRule"/>
</dbReference>
<protein>
    <submittedName>
        <fullName evidence="13">DE-cadherin</fullName>
    </submittedName>
</protein>
<keyword evidence="4" id="KW-0732">Signal</keyword>
<dbReference type="SUPFAM" id="SSF49313">
    <property type="entry name" value="Cadherin-like"/>
    <property type="match status" value="1"/>
</dbReference>
<evidence type="ECO:0000259" key="12">
    <source>
        <dbReference type="PROSITE" id="PS50268"/>
    </source>
</evidence>
<dbReference type="PANTHER" id="PTHR24025">
    <property type="entry name" value="DESMOGLEIN FAMILY MEMBER"/>
    <property type="match status" value="1"/>
</dbReference>
<evidence type="ECO:0000256" key="2">
    <source>
        <dbReference type="ARBA" id="ARBA00022536"/>
    </source>
</evidence>
<evidence type="ECO:0000256" key="9">
    <source>
        <dbReference type="ARBA" id="ARBA00023136"/>
    </source>
</evidence>
<gene>
    <name evidence="13" type="ORF">ALC62_05774</name>
</gene>
<dbReference type="Pfam" id="PF00028">
    <property type="entry name" value="Cadherin"/>
    <property type="match status" value="1"/>
</dbReference>
<keyword evidence="5" id="KW-0677">Repeat</keyword>
<keyword evidence="6 11" id="KW-0106">Calcium</keyword>
<keyword evidence="3" id="KW-0812">Transmembrane</keyword>
<sequence length="163" mass="18186">MMPSLPINPLGDLSRGCPTPSNTRANSCPFLLRFQLDENHNHKPVFSNCSNYAPVLKEEQLPHTKVIQVHAEDRDPPEDGGTVTYSFLIAPGDRIKFEIDNKTGLITTTQVLDRDEPAREKEAYLTILATDNGRPQLDAICALKVIIEDENDNKPAFDKAVRC</sequence>
<evidence type="ECO:0000256" key="7">
    <source>
        <dbReference type="ARBA" id="ARBA00022889"/>
    </source>
</evidence>
<evidence type="ECO:0000256" key="3">
    <source>
        <dbReference type="ARBA" id="ARBA00022692"/>
    </source>
</evidence>
<dbReference type="GO" id="GO:0005911">
    <property type="term" value="C:cell-cell junction"/>
    <property type="evidence" value="ECO:0007669"/>
    <property type="project" value="TreeGrafter"/>
</dbReference>
<name>A0A195CSA5_9HYME</name>
<evidence type="ECO:0000313" key="13">
    <source>
        <dbReference type="EMBL" id="KYN03382.1"/>
    </source>
</evidence>
<keyword evidence="2" id="KW-0245">EGF-like domain</keyword>
<reference evidence="13 14" key="1">
    <citation type="submission" date="2016-03" db="EMBL/GenBank/DDBJ databases">
        <title>Cyphomyrmex costatus WGS genome.</title>
        <authorList>
            <person name="Nygaard S."/>
            <person name="Hu H."/>
            <person name="Boomsma J."/>
            <person name="Zhang G."/>
        </authorList>
    </citation>
    <scope>NUCLEOTIDE SEQUENCE [LARGE SCALE GENOMIC DNA]</scope>
    <source>
        <strain evidence="13">MS0001</strain>
        <tissue evidence="13">Whole body</tissue>
    </source>
</reference>
<keyword evidence="8" id="KW-1133">Transmembrane helix</keyword>
<dbReference type="InterPro" id="IPR015919">
    <property type="entry name" value="Cadherin-like_sf"/>
</dbReference>
<dbReference type="PANTHER" id="PTHR24025:SF20">
    <property type="entry name" value="DACHSOUS CADHERIN RELATED 2"/>
    <property type="match status" value="1"/>
</dbReference>
<keyword evidence="10" id="KW-1015">Disulfide bond</keyword>
<proteinExistence type="predicted"/>
<dbReference type="STRING" id="456900.A0A195CSA5"/>
<dbReference type="EMBL" id="KQ977349">
    <property type="protein sequence ID" value="KYN03382.1"/>
    <property type="molecule type" value="Genomic_DNA"/>
</dbReference>
<evidence type="ECO:0000256" key="8">
    <source>
        <dbReference type="ARBA" id="ARBA00022989"/>
    </source>
</evidence>
<dbReference type="PRINTS" id="PR00205">
    <property type="entry name" value="CADHERIN"/>
</dbReference>
<dbReference type="GO" id="GO:0005886">
    <property type="term" value="C:plasma membrane"/>
    <property type="evidence" value="ECO:0007669"/>
    <property type="project" value="InterPro"/>
</dbReference>
<comment type="subcellular location">
    <subcellularLocation>
        <location evidence="1">Membrane</location>
        <topology evidence="1">Single-pass membrane protein</topology>
    </subcellularLocation>
</comment>
<dbReference type="InterPro" id="IPR020894">
    <property type="entry name" value="Cadherin_CS"/>
</dbReference>